<evidence type="ECO:0000259" key="7">
    <source>
        <dbReference type="PROSITE" id="PS50893"/>
    </source>
</evidence>
<accession>A0A1B3WCP8</accession>
<protein>
    <submittedName>
        <fullName evidence="8 9">Amino acid ABC transporter ATP-binding protein</fullName>
    </submittedName>
</protein>
<dbReference type="CDD" id="cd03262">
    <property type="entry name" value="ABC_HisP_GlnQ"/>
    <property type="match status" value="1"/>
</dbReference>
<comment type="subcellular location">
    <subcellularLocation>
        <location evidence="1">Cell membrane</location>
        <topology evidence="1">Peripheral membrane protein</topology>
    </subcellularLocation>
</comment>
<dbReference type="GO" id="GO:0005886">
    <property type="term" value="C:plasma membrane"/>
    <property type="evidence" value="ECO:0007669"/>
    <property type="project" value="UniProtKB-SubCell"/>
</dbReference>
<evidence type="ECO:0000313" key="11">
    <source>
        <dbReference type="Proteomes" id="UP000266262"/>
    </source>
</evidence>
<dbReference type="RefSeq" id="WP_022513145.1">
    <property type="nucleotide sequence ID" value="NZ_CP017037.1"/>
</dbReference>
<dbReference type="OrthoDB" id="9780431at2"/>
<evidence type="ECO:0000313" key="9">
    <source>
        <dbReference type="EMBL" id="RID94325.1"/>
    </source>
</evidence>
<dbReference type="PROSITE" id="PS00211">
    <property type="entry name" value="ABC_TRANSPORTER_1"/>
    <property type="match status" value="1"/>
</dbReference>
<dbReference type="InterPro" id="IPR030679">
    <property type="entry name" value="ABC_ATPase_HisP-typ"/>
</dbReference>
<dbReference type="EMBL" id="QWKU01000001">
    <property type="protein sequence ID" value="RID94325.1"/>
    <property type="molecule type" value="Genomic_DNA"/>
</dbReference>
<dbReference type="SUPFAM" id="SSF52540">
    <property type="entry name" value="P-loop containing nucleoside triphosphate hydrolases"/>
    <property type="match status" value="1"/>
</dbReference>
<evidence type="ECO:0000256" key="3">
    <source>
        <dbReference type="ARBA" id="ARBA00022475"/>
    </source>
</evidence>
<dbReference type="Proteomes" id="UP000094757">
    <property type="component" value="Chromosome"/>
</dbReference>
<keyword evidence="2" id="KW-0813">Transport</keyword>
<sequence>MAFIEMRNIVKEFGSIQVLRGVDLSLEKGQVMSIIGPSGAGKSTFLRCLNHLETIQRGSICVNGRYIAKEEKGKTVYSSEQEIRDICFTMGMVFQSFNLFPHMTVLENIMAAPIYVKKIGKEEIYPKAKALLEKVGLWEKRTVYPGSLSGGQKQRVAIARALAMNPEILLFDEPTSALDPELTGEVLKTIKQLADEDMTMIIVTHEMAFAKFVSDKVVFMVDGKIEEEGTSEQIFENPKSERTKAFLNHTLT</sequence>
<evidence type="ECO:0000256" key="1">
    <source>
        <dbReference type="ARBA" id="ARBA00004202"/>
    </source>
</evidence>
<dbReference type="GO" id="GO:0015424">
    <property type="term" value="F:ABC-type amino acid transporter activity"/>
    <property type="evidence" value="ECO:0007669"/>
    <property type="project" value="InterPro"/>
</dbReference>
<evidence type="ECO:0000256" key="6">
    <source>
        <dbReference type="ARBA" id="ARBA00023136"/>
    </source>
</evidence>
<keyword evidence="5 8" id="KW-0067">ATP-binding</keyword>
<dbReference type="FunFam" id="3.40.50.300:FF:000020">
    <property type="entry name" value="Amino acid ABC transporter ATP-binding component"/>
    <property type="match status" value="1"/>
</dbReference>
<gene>
    <name evidence="8" type="ORF">BCB69_01195</name>
    <name evidence="9" type="ORF">DX915_01995</name>
</gene>
<dbReference type="AlphaFoldDB" id="A0A1B3WCP8"/>
<evidence type="ECO:0000313" key="8">
    <source>
        <dbReference type="EMBL" id="AOH38722.1"/>
    </source>
</evidence>
<dbReference type="InterPro" id="IPR003593">
    <property type="entry name" value="AAA+_ATPase"/>
</dbReference>
<dbReference type="InterPro" id="IPR050086">
    <property type="entry name" value="MetN_ABC_transporter-like"/>
</dbReference>
<dbReference type="GO" id="GO:0016887">
    <property type="term" value="F:ATP hydrolysis activity"/>
    <property type="evidence" value="ECO:0007669"/>
    <property type="project" value="InterPro"/>
</dbReference>
<dbReference type="PROSITE" id="PS50893">
    <property type="entry name" value="ABC_TRANSPORTER_2"/>
    <property type="match status" value="1"/>
</dbReference>
<organism evidence="8 10">
    <name type="scientific">Dialister pneumosintes</name>
    <dbReference type="NCBI Taxonomy" id="39950"/>
    <lineage>
        <taxon>Bacteria</taxon>
        <taxon>Bacillati</taxon>
        <taxon>Bacillota</taxon>
        <taxon>Negativicutes</taxon>
        <taxon>Veillonellales</taxon>
        <taxon>Veillonellaceae</taxon>
        <taxon>Dialister</taxon>
    </lineage>
</organism>
<evidence type="ECO:0000313" key="10">
    <source>
        <dbReference type="Proteomes" id="UP000094757"/>
    </source>
</evidence>
<dbReference type="EMBL" id="CP017037">
    <property type="protein sequence ID" value="AOH38722.1"/>
    <property type="molecule type" value="Genomic_DNA"/>
</dbReference>
<dbReference type="PANTHER" id="PTHR43166">
    <property type="entry name" value="AMINO ACID IMPORT ATP-BINDING PROTEIN"/>
    <property type="match status" value="1"/>
</dbReference>
<name>A0A1B3WCP8_9FIRM</name>
<dbReference type="InterPro" id="IPR003439">
    <property type="entry name" value="ABC_transporter-like_ATP-bd"/>
</dbReference>
<dbReference type="Gene3D" id="3.40.50.300">
    <property type="entry name" value="P-loop containing nucleotide triphosphate hydrolases"/>
    <property type="match status" value="1"/>
</dbReference>
<feature type="domain" description="ABC transporter" evidence="7">
    <location>
        <begin position="4"/>
        <end position="247"/>
    </location>
</feature>
<reference evidence="9 11" key="3">
    <citation type="submission" date="2018-08" db="EMBL/GenBank/DDBJ databases">
        <title>Draft genome sequence of Dialister pneumosintes KCOM 1685.</title>
        <authorList>
            <person name="Kook J.-K."/>
            <person name="Park S.-N."/>
            <person name="Lim Y.K."/>
        </authorList>
    </citation>
    <scope>NUCLEOTIDE SEQUENCE [LARGE SCALE GENOMIC DNA]</scope>
    <source>
        <strain evidence="9 11">KCOM 1685</strain>
    </source>
</reference>
<proteinExistence type="predicted"/>
<dbReference type="Pfam" id="PF00005">
    <property type="entry name" value="ABC_tran"/>
    <property type="match status" value="1"/>
</dbReference>
<dbReference type="InterPro" id="IPR027417">
    <property type="entry name" value="P-loop_NTPase"/>
</dbReference>
<evidence type="ECO:0000256" key="4">
    <source>
        <dbReference type="ARBA" id="ARBA00022741"/>
    </source>
</evidence>
<evidence type="ECO:0000256" key="5">
    <source>
        <dbReference type="ARBA" id="ARBA00022840"/>
    </source>
</evidence>
<reference evidence="8" key="2">
    <citation type="submission" date="2016-08" db="EMBL/GenBank/DDBJ databases">
        <authorList>
            <person name="Seilhamer J.J."/>
        </authorList>
    </citation>
    <scope>NUCLEOTIDE SEQUENCE [LARGE SCALE GENOMIC DNA]</scope>
    <source>
        <strain evidence="8">F0677</strain>
    </source>
</reference>
<dbReference type="GO" id="GO:0005524">
    <property type="term" value="F:ATP binding"/>
    <property type="evidence" value="ECO:0007669"/>
    <property type="project" value="UniProtKB-KW"/>
</dbReference>
<keyword evidence="3" id="KW-1003">Cell membrane</keyword>
<keyword evidence="6" id="KW-0472">Membrane</keyword>
<dbReference type="InterPro" id="IPR017871">
    <property type="entry name" value="ABC_transporter-like_CS"/>
</dbReference>
<reference evidence="10" key="1">
    <citation type="submission" date="2016-08" db="EMBL/GenBank/DDBJ databases">
        <authorList>
            <person name="Holder M.E."/>
            <person name="Ajami N.J."/>
            <person name="Petrosino J.F."/>
        </authorList>
    </citation>
    <scope>NUCLEOTIDE SEQUENCE [LARGE SCALE GENOMIC DNA]</scope>
    <source>
        <strain evidence="10">F0677</strain>
    </source>
</reference>
<evidence type="ECO:0000256" key="2">
    <source>
        <dbReference type="ARBA" id="ARBA00022448"/>
    </source>
</evidence>
<dbReference type="PANTHER" id="PTHR43166:SF35">
    <property type="entry name" value="L-CYSTINE IMPORT ATP-BINDING PROTEIN TCYN"/>
    <property type="match status" value="1"/>
</dbReference>
<dbReference type="Proteomes" id="UP000266262">
    <property type="component" value="Unassembled WGS sequence"/>
</dbReference>
<keyword evidence="4" id="KW-0547">Nucleotide-binding</keyword>
<dbReference type="KEGG" id="dpn:BCB69_01195"/>
<dbReference type="STRING" id="39950.BCB69_01195"/>
<dbReference type="PIRSF" id="PIRSF039085">
    <property type="entry name" value="ABC_ATPase_HisP"/>
    <property type="match status" value="1"/>
</dbReference>
<keyword evidence="11" id="KW-1185">Reference proteome</keyword>
<dbReference type="SMART" id="SM00382">
    <property type="entry name" value="AAA"/>
    <property type="match status" value="1"/>
</dbReference>